<dbReference type="EMBL" id="BOON01000014">
    <property type="protein sequence ID" value="GII21853.1"/>
    <property type="molecule type" value="Genomic_DNA"/>
</dbReference>
<accession>A0A8J3T7U7</accession>
<dbReference type="AlphaFoldDB" id="A0A8J3T7U7"/>
<name>A0A8J3T7U7_9ACTN</name>
<comment type="caution">
    <text evidence="1">The sequence shown here is derived from an EMBL/GenBank/DDBJ whole genome shotgun (WGS) entry which is preliminary data.</text>
</comment>
<protein>
    <submittedName>
        <fullName evidence="1">Uncharacterized protein</fullName>
    </submittedName>
</protein>
<sequence length="198" mass="21385">MSTAVLIAVSACGDRPLKRGDSAGWTVTIFYTAVQAHHSGFPAKVTGCRSIDCEYGGDDLGTYPADFVAAVHDQGTGRTASGRYLNWSYDVGYWLDDAPRDGSGRRLRPFESAVADRDVLAAATRFTISDCGRADDGRTLPAEICAKLRAARWTVVDEFTPGLGGRRKTDVYIGEETGSDFTDGPWYTTFEEAALHVG</sequence>
<organism evidence="1 2">
    <name type="scientific">Planosporangium mesophilum</name>
    <dbReference type="NCBI Taxonomy" id="689768"/>
    <lineage>
        <taxon>Bacteria</taxon>
        <taxon>Bacillati</taxon>
        <taxon>Actinomycetota</taxon>
        <taxon>Actinomycetes</taxon>
        <taxon>Micromonosporales</taxon>
        <taxon>Micromonosporaceae</taxon>
        <taxon>Planosporangium</taxon>
    </lineage>
</organism>
<evidence type="ECO:0000313" key="1">
    <source>
        <dbReference type="EMBL" id="GII21853.1"/>
    </source>
</evidence>
<gene>
    <name evidence="1" type="ORF">Pme01_14500</name>
</gene>
<reference evidence="1" key="1">
    <citation type="submission" date="2021-01" db="EMBL/GenBank/DDBJ databases">
        <title>Whole genome shotgun sequence of Planosporangium mesophilum NBRC 109066.</title>
        <authorList>
            <person name="Komaki H."/>
            <person name="Tamura T."/>
        </authorList>
    </citation>
    <scope>NUCLEOTIDE SEQUENCE</scope>
    <source>
        <strain evidence="1">NBRC 109066</strain>
    </source>
</reference>
<keyword evidence="2" id="KW-1185">Reference proteome</keyword>
<evidence type="ECO:0000313" key="2">
    <source>
        <dbReference type="Proteomes" id="UP000599074"/>
    </source>
</evidence>
<dbReference type="Proteomes" id="UP000599074">
    <property type="component" value="Unassembled WGS sequence"/>
</dbReference>
<proteinExistence type="predicted"/>